<evidence type="ECO:0000256" key="5">
    <source>
        <dbReference type="ARBA" id="ARBA00023136"/>
    </source>
</evidence>
<dbReference type="RefSeq" id="WP_014448496.1">
    <property type="nucleotide sequence ID" value="NC_017094.1"/>
</dbReference>
<dbReference type="InterPro" id="IPR022781">
    <property type="entry name" value="Flagellar_biosynth_FliO"/>
</dbReference>
<dbReference type="GO" id="GO:0016020">
    <property type="term" value="C:membrane"/>
    <property type="evidence" value="ECO:0007669"/>
    <property type="project" value="InterPro"/>
</dbReference>
<proteinExistence type="predicted"/>
<dbReference type="HOGENOM" id="CLU_1545734_0_0_0"/>
<organism evidence="7 8">
    <name type="scientific">Leptospirillum ferrooxidans (strain C2-3)</name>
    <dbReference type="NCBI Taxonomy" id="1162668"/>
    <lineage>
        <taxon>Bacteria</taxon>
        <taxon>Pseudomonadati</taxon>
        <taxon>Nitrospirota</taxon>
        <taxon>Nitrospiria</taxon>
        <taxon>Nitrospirales</taxon>
        <taxon>Nitrospiraceae</taxon>
        <taxon>Leptospirillum</taxon>
    </lineage>
</organism>
<keyword evidence="7" id="KW-0969">Cilium</keyword>
<dbReference type="Proteomes" id="UP000007382">
    <property type="component" value="Chromosome"/>
</dbReference>
<sequence length="158" mass="17399">MINHVHAHAPSMMMMGVRLFASFFFVLLLFLGAVALIRYLQRRAPSLRRENRDSIEVLTSCTLAPKTTLSVVSVKGEQFLIGVTPTSVNLLSRLGGGESGQGVAGIPVQAEKRISPDRSEEPEFSKGDNKSFDHLLKETASRLKEGRESSSNGRRWSV</sequence>
<gene>
    <name evidence="7" type="primary">fliO</name>
    <name evidence="7" type="synonym">fliZ</name>
    <name evidence="7" type="ordered locus">LFE_0281</name>
</gene>
<comment type="subcellular location">
    <subcellularLocation>
        <location evidence="1">Cell membrane</location>
    </subcellularLocation>
</comment>
<evidence type="ECO:0000256" key="1">
    <source>
        <dbReference type="ARBA" id="ARBA00004236"/>
    </source>
</evidence>
<keyword evidence="7" id="KW-0282">Flagellum</keyword>
<evidence type="ECO:0000313" key="8">
    <source>
        <dbReference type="Proteomes" id="UP000007382"/>
    </source>
</evidence>
<feature type="region of interest" description="Disordered" evidence="6">
    <location>
        <begin position="97"/>
        <end position="158"/>
    </location>
</feature>
<evidence type="ECO:0000256" key="4">
    <source>
        <dbReference type="ARBA" id="ARBA00022989"/>
    </source>
</evidence>
<name>I0IL54_LEPFC</name>
<keyword evidence="3" id="KW-0812">Transmembrane</keyword>
<evidence type="ECO:0000256" key="6">
    <source>
        <dbReference type="SAM" id="MobiDB-lite"/>
    </source>
</evidence>
<dbReference type="GO" id="GO:0044781">
    <property type="term" value="P:bacterial-type flagellum organization"/>
    <property type="evidence" value="ECO:0007669"/>
    <property type="project" value="InterPro"/>
</dbReference>
<dbReference type="EMBL" id="AP012342">
    <property type="protein sequence ID" value="BAM06003.1"/>
    <property type="molecule type" value="Genomic_DNA"/>
</dbReference>
<evidence type="ECO:0000256" key="3">
    <source>
        <dbReference type="ARBA" id="ARBA00022692"/>
    </source>
</evidence>
<keyword evidence="4" id="KW-1133">Transmembrane helix</keyword>
<dbReference type="AlphaFoldDB" id="I0IL54"/>
<dbReference type="OrthoDB" id="9342590at2"/>
<dbReference type="STRING" id="1162668.LFE_0281"/>
<keyword evidence="8" id="KW-1185">Reference proteome</keyword>
<reference evidence="8" key="2">
    <citation type="submission" date="2012-03" db="EMBL/GenBank/DDBJ databases">
        <title>The complete genome sequence of the pioneer microbe on fresh volcanic deposit, Leptospirillum ferrooxidans strain C2-3.</title>
        <authorList>
            <person name="Fujimura R."/>
            <person name="Sato Y."/>
            <person name="Nishizawa T."/>
            <person name="Nanba K."/>
            <person name="Oshima K."/>
            <person name="Hattori M."/>
            <person name="Kamijo T."/>
            <person name="Ohta H."/>
        </authorList>
    </citation>
    <scope>NUCLEOTIDE SEQUENCE [LARGE SCALE GENOMIC DNA]</scope>
    <source>
        <strain evidence="8">C2-3</strain>
    </source>
</reference>
<evidence type="ECO:0000256" key="2">
    <source>
        <dbReference type="ARBA" id="ARBA00022475"/>
    </source>
</evidence>
<keyword evidence="2" id="KW-1003">Cell membrane</keyword>
<dbReference type="Pfam" id="PF04347">
    <property type="entry name" value="FliO"/>
    <property type="match status" value="1"/>
</dbReference>
<protein>
    <submittedName>
        <fullName evidence="7">Putative flagellar protein</fullName>
    </submittedName>
</protein>
<keyword evidence="7" id="KW-0966">Cell projection</keyword>
<accession>I0IL54</accession>
<dbReference type="KEGG" id="lfc:LFE_0281"/>
<evidence type="ECO:0000313" key="7">
    <source>
        <dbReference type="EMBL" id="BAM06003.1"/>
    </source>
</evidence>
<dbReference type="PATRIC" id="fig|1162668.3.peg.323"/>
<feature type="compositionally biased region" description="Basic and acidic residues" evidence="6">
    <location>
        <begin position="110"/>
        <end position="148"/>
    </location>
</feature>
<dbReference type="eggNOG" id="COG3190">
    <property type="taxonomic scope" value="Bacteria"/>
</dbReference>
<feature type="compositionally biased region" description="Polar residues" evidence="6">
    <location>
        <begin position="149"/>
        <end position="158"/>
    </location>
</feature>
<reference evidence="7 8" key="1">
    <citation type="journal article" date="2012" name="J. Bacteriol.">
        <title>Complete Genome Sequence of Leptospirillum ferrooxidans Strain C2-3, Isolated from a Fresh Volcanic Ash Deposit on the Island of Miyake, Japan.</title>
        <authorList>
            <person name="Fujimura R."/>
            <person name="Sato Y."/>
            <person name="Nishizawa T."/>
            <person name="Oshima K."/>
            <person name="Kim S.-W."/>
            <person name="Hattori M."/>
            <person name="Kamijo T."/>
            <person name="Ohta H."/>
        </authorList>
    </citation>
    <scope>NUCLEOTIDE SEQUENCE [LARGE SCALE GENOMIC DNA]</scope>
    <source>
        <strain evidence="7 8">C2-3</strain>
    </source>
</reference>
<keyword evidence="5" id="KW-0472">Membrane</keyword>